<keyword evidence="1" id="KW-0472">Membrane</keyword>
<accession>A0A5A7QQA9</accession>
<keyword evidence="2" id="KW-0808">Transferase</keyword>
<keyword evidence="1" id="KW-1133">Transmembrane helix</keyword>
<keyword evidence="1" id="KW-0812">Transmembrane</keyword>
<dbReference type="EMBL" id="BKCP01007737">
    <property type="protein sequence ID" value="GER47062.1"/>
    <property type="molecule type" value="Genomic_DNA"/>
</dbReference>
<comment type="caution">
    <text evidence="2">The sequence shown here is derived from an EMBL/GenBank/DDBJ whole genome shotgun (WGS) entry which is preliminary data.</text>
</comment>
<name>A0A5A7QQA9_STRAF</name>
<dbReference type="GO" id="GO:0016301">
    <property type="term" value="F:kinase activity"/>
    <property type="evidence" value="ECO:0007669"/>
    <property type="project" value="UniProtKB-KW"/>
</dbReference>
<organism evidence="2 3">
    <name type="scientific">Striga asiatica</name>
    <name type="common">Asiatic witchweed</name>
    <name type="synonym">Buchnera asiatica</name>
    <dbReference type="NCBI Taxonomy" id="4170"/>
    <lineage>
        <taxon>Eukaryota</taxon>
        <taxon>Viridiplantae</taxon>
        <taxon>Streptophyta</taxon>
        <taxon>Embryophyta</taxon>
        <taxon>Tracheophyta</taxon>
        <taxon>Spermatophyta</taxon>
        <taxon>Magnoliopsida</taxon>
        <taxon>eudicotyledons</taxon>
        <taxon>Gunneridae</taxon>
        <taxon>Pentapetalae</taxon>
        <taxon>asterids</taxon>
        <taxon>lamiids</taxon>
        <taxon>Lamiales</taxon>
        <taxon>Orobanchaceae</taxon>
        <taxon>Buchnereae</taxon>
        <taxon>Striga</taxon>
    </lineage>
</organism>
<gene>
    <name evidence="2" type="ORF">STAS_24129</name>
</gene>
<evidence type="ECO:0000313" key="3">
    <source>
        <dbReference type="Proteomes" id="UP000325081"/>
    </source>
</evidence>
<keyword evidence="3" id="KW-1185">Reference proteome</keyword>
<keyword evidence="2" id="KW-0418">Kinase</keyword>
<evidence type="ECO:0000313" key="2">
    <source>
        <dbReference type="EMBL" id="GER47062.1"/>
    </source>
</evidence>
<dbReference type="Proteomes" id="UP000325081">
    <property type="component" value="Unassembled WGS sequence"/>
</dbReference>
<feature type="transmembrane region" description="Helical" evidence="1">
    <location>
        <begin position="6"/>
        <end position="24"/>
    </location>
</feature>
<sequence>MRRKIINVLNFFLYFLLINFHDFLKGIQMGPVRMTCQLSAVAADGPGSGNSWTKEAQIQLGLCHMNLRTMHPPTILHCGAILRVAERVGYKAMLVNHIASLAHCPFPNNIVSPKHLMRIMAGKMLLNVKCENTRILGCA</sequence>
<dbReference type="AlphaFoldDB" id="A0A5A7QQA9"/>
<reference evidence="3" key="1">
    <citation type="journal article" date="2019" name="Curr. Biol.">
        <title>Genome Sequence of Striga asiatica Provides Insight into the Evolution of Plant Parasitism.</title>
        <authorList>
            <person name="Yoshida S."/>
            <person name="Kim S."/>
            <person name="Wafula E.K."/>
            <person name="Tanskanen J."/>
            <person name="Kim Y.M."/>
            <person name="Honaas L."/>
            <person name="Yang Z."/>
            <person name="Spallek T."/>
            <person name="Conn C.E."/>
            <person name="Ichihashi Y."/>
            <person name="Cheong K."/>
            <person name="Cui S."/>
            <person name="Der J.P."/>
            <person name="Gundlach H."/>
            <person name="Jiao Y."/>
            <person name="Hori C."/>
            <person name="Ishida J.K."/>
            <person name="Kasahara H."/>
            <person name="Kiba T."/>
            <person name="Kim M.S."/>
            <person name="Koo N."/>
            <person name="Laohavisit A."/>
            <person name="Lee Y.H."/>
            <person name="Lumba S."/>
            <person name="McCourt P."/>
            <person name="Mortimer J.C."/>
            <person name="Mutuku J.M."/>
            <person name="Nomura T."/>
            <person name="Sasaki-Sekimoto Y."/>
            <person name="Seto Y."/>
            <person name="Wang Y."/>
            <person name="Wakatake T."/>
            <person name="Sakakibara H."/>
            <person name="Demura T."/>
            <person name="Yamaguchi S."/>
            <person name="Yoneyama K."/>
            <person name="Manabe R.I."/>
            <person name="Nelson D.C."/>
            <person name="Schulman A.H."/>
            <person name="Timko M.P."/>
            <person name="dePamphilis C.W."/>
            <person name="Choi D."/>
            <person name="Shirasu K."/>
        </authorList>
    </citation>
    <scope>NUCLEOTIDE SEQUENCE [LARGE SCALE GENOMIC DNA]</scope>
    <source>
        <strain evidence="3">cv. UVA1</strain>
    </source>
</reference>
<evidence type="ECO:0000256" key="1">
    <source>
        <dbReference type="SAM" id="Phobius"/>
    </source>
</evidence>
<proteinExistence type="predicted"/>
<protein>
    <submittedName>
        <fullName evidence="2">LAO/AO transport system kinase</fullName>
    </submittedName>
</protein>